<dbReference type="STRING" id="1968527.B5M47_01940"/>
<accession>A0A1W9NY76</accession>
<reference evidence="2" key="1">
    <citation type="submission" date="2017-03" db="EMBL/GenBank/DDBJ databases">
        <title>Novel pathways for hydrocarbon cycling and metabolic interdependencies in hydrothermal sediment communities.</title>
        <authorList>
            <person name="Dombrowski N."/>
            <person name="Seitz K."/>
            <person name="Teske A."/>
            <person name="Baker B."/>
        </authorList>
    </citation>
    <scope>NUCLEOTIDE SEQUENCE [LARGE SCALE GENOMIC DNA]</scope>
</reference>
<name>A0A1W9NY76_UNCC3</name>
<comment type="caution">
    <text evidence="1">The sequence shown here is derived from an EMBL/GenBank/DDBJ whole genome shotgun (WGS) entry which is preliminary data.</text>
</comment>
<sequence length="82" mass="8726">MVNEQTYLRQCRIAFAYTEGGRCLHDNTLSTEVLRVLIICLAEGNPGSKNAGCGKDGSCLSVACAAAWKAADWSSGLRAAFI</sequence>
<gene>
    <name evidence="1" type="ORF">B5M47_01940</name>
</gene>
<dbReference type="EMBL" id="MZGJ01000008">
    <property type="protein sequence ID" value="OQX51111.1"/>
    <property type="molecule type" value="Genomic_DNA"/>
</dbReference>
<protein>
    <submittedName>
        <fullName evidence="1">Uncharacterized protein</fullName>
    </submittedName>
</protein>
<organism evidence="1 2">
    <name type="scientific">candidate division CPR3 bacterium 4484_211</name>
    <dbReference type="NCBI Taxonomy" id="1968527"/>
    <lineage>
        <taxon>Bacteria</taxon>
        <taxon>Bacteria division CPR3</taxon>
    </lineage>
</organism>
<dbReference type="AlphaFoldDB" id="A0A1W9NY76"/>
<evidence type="ECO:0000313" key="1">
    <source>
        <dbReference type="EMBL" id="OQX51111.1"/>
    </source>
</evidence>
<dbReference type="Proteomes" id="UP000192520">
    <property type="component" value="Unassembled WGS sequence"/>
</dbReference>
<evidence type="ECO:0000313" key="2">
    <source>
        <dbReference type="Proteomes" id="UP000192520"/>
    </source>
</evidence>
<proteinExistence type="predicted"/>